<organism evidence="1">
    <name type="scientific">Brugia malayi</name>
    <name type="common">Filarial nematode worm</name>
    <dbReference type="NCBI Taxonomy" id="6279"/>
    <lineage>
        <taxon>Eukaryota</taxon>
        <taxon>Metazoa</taxon>
        <taxon>Ecdysozoa</taxon>
        <taxon>Nematoda</taxon>
        <taxon>Chromadorea</taxon>
        <taxon>Rhabditida</taxon>
        <taxon>Spirurina</taxon>
        <taxon>Spiruromorpha</taxon>
        <taxon>Filarioidea</taxon>
        <taxon>Onchocercidae</taxon>
        <taxon>Brugia</taxon>
    </lineage>
</organism>
<gene>
    <name evidence="1" type="primary">Bm14113</name>
    <name evidence="1" type="ORF">BM_Bm14113</name>
</gene>
<reference evidence="1" key="1">
    <citation type="journal article" date="2007" name="Science">
        <title>Draft genome of the filarial nematode parasite Brugia malayi.</title>
        <authorList>
            <person name="Ghedin E."/>
            <person name="Wang S."/>
            <person name="Spiro D."/>
            <person name="Caler E."/>
            <person name="Zhao Q."/>
            <person name="Crabtree J."/>
            <person name="Allen J.E."/>
            <person name="Delcher A.L."/>
            <person name="Guiliano D.B."/>
            <person name="Miranda-Saavedra D."/>
            <person name="Angiuoli S.V."/>
            <person name="Creasy T."/>
            <person name="Amedeo P."/>
            <person name="Haas B."/>
            <person name="El-Sayed N.M."/>
            <person name="Wortman J.R."/>
            <person name="Feldblyum T."/>
            <person name="Tallon L."/>
            <person name="Schatz M."/>
            <person name="Shumway M."/>
            <person name="Koo H."/>
            <person name="Salzberg S.L."/>
            <person name="Schobel S."/>
            <person name="Pertea M."/>
            <person name="Pop M."/>
            <person name="White O."/>
            <person name="Barton G.J."/>
            <person name="Carlow C.K."/>
            <person name="Crawford M.J."/>
            <person name="Daub J."/>
            <person name="Dimmic M.W."/>
            <person name="Estes C.F."/>
            <person name="Foster J.M."/>
            <person name="Ganatra M."/>
            <person name="Gregory W.F."/>
            <person name="Johnson N.M."/>
            <person name="Jin J."/>
            <person name="Komuniecki R."/>
            <person name="Korf I."/>
            <person name="Kumar S."/>
            <person name="Laney S."/>
            <person name="Li B.W."/>
            <person name="Li W."/>
            <person name="Lindblom T.H."/>
            <person name="Lustigman S."/>
            <person name="Ma D."/>
            <person name="Maina C.V."/>
            <person name="Martin D.M."/>
            <person name="McCarter J.P."/>
            <person name="McReynolds L."/>
            <person name="Mitreva M."/>
            <person name="Nutman T.B."/>
            <person name="Parkinson J."/>
            <person name="Peregrin-Alvarez J.M."/>
            <person name="Poole C."/>
            <person name="Ren Q."/>
            <person name="Saunders L."/>
            <person name="Sluder A.E."/>
            <person name="Smith K."/>
            <person name="Stanke M."/>
            <person name="Unnasch T.R."/>
            <person name="Ware J."/>
            <person name="Wei A.D."/>
            <person name="Weil G."/>
            <person name="Williams D.J."/>
            <person name="Zhang Y."/>
            <person name="Williams S.A."/>
            <person name="Fraser-Liggett C."/>
            <person name="Slatko B."/>
            <person name="Blaxter M.L."/>
            <person name="Scott A.L."/>
        </authorList>
    </citation>
    <scope>NUCLEOTIDE SEQUENCE</scope>
    <source>
        <strain evidence="1">FR3</strain>
    </source>
</reference>
<evidence type="ECO:0000313" key="1">
    <source>
        <dbReference type="EMBL" id="CDQ08531.1"/>
    </source>
</evidence>
<proteinExistence type="predicted"/>
<dbReference type="EMBL" id="LN856281">
    <property type="protein sequence ID" value="CDQ08531.1"/>
    <property type="molecule type" value="Genomic_DNA"/>
</dbReference>
<reference evidence="1" key="2">
    <citation type="submission" date="2012-12" db="EMBL/GenBank/DDBJ databases">
        <authorList>
            <consortium name="WormBase Consortium"/>
            <person name="Ghedin E."/>
            <person name="Paulini M."/>
        </authorList>
    </citation>
    <scope>NUCLEOTIDE SEQUENCE</scope>
    <source>
        <strain evidence="1">FR3</strain>
    </source>
</reference>
<dbReference type="AlphaFoldDB" id="A0A1I9GC43"/>
<accession>A0A1I9GC43</accession>
<protein>
    <submittedName>
        <fullName evidence="1">Bm14113</fullName>
    </submittedName>
</protein>
<sequence length="46" mass="5197">MHDSCQENEIPNKSIQRIKESAPVITAAIGEEVSLLSDFRSFITYQ</sequence>
<name>A0A1I9GC43_BRUMA</name>